<evidence type="ECO:0000313" key="2">
    <source>
        <dbReference type="EMBL" id="EJX02210.1"/>
    </source>
</evidence>
<dbReference type="InterPro" id="IPR016181">
    <property type="entry name" value="Acyl_CoA_acyltransferase"/>
</dbReference>
<dbReference type="PROSITE" id="PS51186">
    <property type="entry name" value="GNAT"/>
    <property type="match status" value="1"/>
</dbReference>
<dbReference type="AlphaFoldDB" id="J9GQA5"/>
<dbReference type="InterPro" id="IPR036527">
    <property type="entry name" value="SCP2_sterol-bd_dom_sf"/>
</dbReference>
<dbReference type="PANTHER" id="PTHR37817:SF1">
    <property type="entry name" value="N-ACETYLTRANSFERASE EIS"/>
    <property type="match status" value="1"/>
</dbReference>
<keyword evidence="2" id="KW-0808">Transferase</keyword>
<dbReference type="GO" id="GO:0030649">
    <property type="term" value="P:aminoglycoside antibiotic catabolic process"/>
    <property type="evidence" value="ECO:0007669"/>
    <property type="project" value="TreeGrafter"/>
</dbReference>
<proteinExistence type="predicted"/>
<dbReference type="InterPro" id="IPR000182">
    <property type="entry name" value="GNAT_dom"/>
</dbReference>
<dbReference type="PANTHER" id="PTHR37817">
    <property type="entry name" value="N-ACETYLTRANSFERASE EIS"/>
    <property type="match status" value="1"/>
</dbReference>
<dbReference type="Gene3D" id="3.40.630.30">
    <property type="match status" value="1"/>
</dbReference>
<gene>
    <name evidence="2" type="ORF">EVA_09687</name>
</gene>
<feature type="domain" description="N-acetyltransferase" evidence="1">
    <location>
        <begin position="1"/>
        <end position="136"/>
    </location>
</feature>
<name>J9GQA5_9ZZZZ</name>
<dbReference type="SUPFAM" id="SSF55729">
    <property type="entry name" value="Acyl-CoA N-acyltransferases (Nat)"/>
    <property type="match status" value="1"/>
</dbReference>
<organism evidence="2">
    <name type="scientific">gut metagenome</name>
    <dbReference type="NCBI Taxonomy" id="749906"/>
    <lineage>
        <taxon>unclassified sequences</taxon>
        <taxon>metagenomes</taxon>
        <taxon>organismal metagenomes</taxon>
    </lineage>
</organism>
<dbReference type="InterPro" id="IPR051554">
    <property type="entry name" value="Acetyltransferase_Eis"/>
</dbReference>
<comment type="caution">
    <text evidence="2">The sequence shown here is derived from an EMBL/GenBank/DDBJ whole genome shotgun (WGS) entry which is preliminary data.</text>
</comment>
<dbReference type="GO" id="GO:0034069">
    <property type="term" value="F:aminoglycoside N-acetyltransferase activity"/>
    <property type="evidence" value="ECO:0007669"/>
    <property type="project" value="TreeGrafter"/>
</dbReference>
<dbReference type="Gene3D" id="3.30.1050.10">
    <property type="entry name" value="SCP2 sterol-binding domain"/>
    <property type="match status" value="1"/>
</dbReference>
<dbReference type="EMBL" id="AMCI01002643">
    <property type="protein sequence ID" value="EJX02210.1"/>
    <property type="molecule type" value="Genomic_DNA"/>
</dbReference>
<accession>J9GQA5</accession>
<protein>
    <submittedName>
        <fullName evidence="2">Protein containing GCN5-related N-acetyltransferase domain protein</fullName>
    </submittedName>
</protein>
<sequence>MKEQTRELWRSCFHESEDFMDIYFEEKYRDECNLTASPDGSVAAALQLFPYRMSVYGLPHRAGYISGLATAEAYRKKGLAAQLLRVAHRRLFQEGATLSLLIPGSEELRHFYEEQRHGAYWTATYRSEIELEMDGPTDLSVTITQPDYWGDDLYVFYKHHSSRHGFMVHPAEHDFYAALAVCDVEGGAVLVARKKRKVVGICLAAKEADGRCIVRSMLVNHLHVKNAFVDYLSQHFQVEKVYGRIPVAGSGKNVQPYAMARVINVERFLRSILAVYPDFQLHIGVDGDLDIPENNGYYRLDKGRLEITDEVPDSIVTPGGLAAMFLASHPTTMEMMLDE</sequence>
<reference evidence="2" key="1">
    <citation type="journal article" date="2012" name="PLoS ONE">
        <title>Gene sets for utilization of primary and secondary nutrition supplies in the distal gut of endangered iberian lynx.</title>
        <authorList>
            <person name="Alcaide M."/>
            <person name="Messina E."/>
            <person name="Richter M."/>
            <person name="Bargiela R."/>
            <person name="Peplies J."/>
            <person name="Huws S.A."/>
            <person name="Newbold C.J."/>
            <person name="Golyshin P.N."/>
            <person name="Simon M.A."/>
            <person name="Lopez G."/>
            <person name="Yakimov M.M."/>
            <person name="Ferrer M."/>
        </authorList>
    </citation>
    <scope>NUCLEOTIDE SEQUENCE</scope>
</reference>
<dbReference type="Pfam" id="PF13527">
    <property type="entry name" value="Acetyltransf_9"/>
    <property type="match status" value="1"/>
</dbReference>
<evidence type="ECO:0000259" key="1">
    <source>
        <dbReference type="PROSITE" id="PS51186"/>
    </source>
</evidence>
<dbReference type="CDD" id="cd04301">
    <property type="entry name" value="NAT_SF"/>
    <property type="match status" value="1"/>
</dbReference>